<evidence type="ECO:0000313" key="1">
    <source>
        <dbReference type="EMBL" id="QEG20640.1"/>
    </source>
</evidence>
<dbReference type="AlphaFoldDB" id="A0A5B9P6T8"/>
<proteinExistence type="predicted"/>
<gene>
    <name evidence="1" type="ORF">MFFC18_04900</name>
</gene>
<evidence type="ECO:0000313" key="2">
    <source>
        <dbReference type="Proteomes" id="UP000322214"/>
    </source>
</evidence>
<dbReference type="KEGG" id="mff:MFFC18_04900"/>
<sequence length="104" mass="11552">MPKFKVNVPHENDRTEVIQKLRTFMDSARQDSPVELTDVEEDWDDNGNLAFAFSAMGFRIAGQLVTETTLVLVSGELPFAALPFRGALETQLASKIREAIDSPV</sequence>
<name>A0A5B9P6T8_9BACT</name>
<evidence type="ECO:0008006" key="3">
    <source>
        <dbReference type="Google" id="ProtNLM"/>
    </source>
</evidence>
<dbReference type="OrthoDB" id="287584at2"/>
<organism evidence="1 2">
    <name type="scientific">Mariniblastus fucicola</name>
    <dbReference type="NCBI Taxonomy" id="980251"/>
    <lineage>
        <taxon>Bacteria</taxon>
        <taxon>Pseudomonadati</taxon>
        <taxon>Planctomycetota</taxon>
        <taxon>Planctomycetia</taxon>
        <taxon>Pirellulales</taxon>
        <taxon>Pirellulaceae</taxon>
        <taxon>Mariniblastus</taxon>
    </lineage>
</organism>
<dbReference type="RefSeq" id="WP_075084750.1">
    <property type="nucleotide sequence ID" value="NZ_CP042912.1"/>
</dbReference>
<reference evidence="1 2" key="1">
    <citation type="submission" date="2019-08" db="EMBL/GenBank/DDBJ databases">
        <title>Deep-cultivation of Planctomycetes and their phenomic and genomic characterization uncovers novel biology.</title>
        <authorList>
            <person name="Wiegand S."/>
            <person name="Jogler M."/>
            <person name="Boedeker C."/>
            <person name="Pinto D."/>
            <person name="Vollmers J."/>
            <person name="Rivas-Marin E."/>
            <person name="Kohn T."/>
            <person name="Peeters S.H."/>
            <person name="Heuer A."/>
            <person name="Rast P."/>
            <person name="Oberbeckmann S."/>
            <person name="Bunk B."/>
            <person name="Jeske O."/>
            <person name="Meyerdierks A."/>
            <person name="Storesund J.E."/>
            <person name="Kallscheuer N."/>
            <person name="Luecker S."/>
            <person name="Lage O.M."/>
            <person name="Pohl T."/>
            <person name="Merkel B.J."/>
            <person name="Hornburger P."/>
            <person name="Mueller R.-W."/>
            <person name="Bruemmer F."/>
            <person name="Labrenz M."/>
            <person name="Spormann A.M."/>
            <person name="Op den Camp H."/>
            <person name="Overmann J."/>
            <person name="Amann R."/>
            <person name="Jetten M.S.M."/>
            <person name="Mascher T."/>
            <person name="Medema M.H."/>
            <person name="Devos D.P."/>
            <person name="Kaster A.-K."/>
            <person name="Ovreas L."/>
            <person name="Rohde M."/>
            <person name="Galperin M.Y."/>
            <person name="Jogler C."/>
        </authorList>
    </citation>
    <scope>NUCLEOTIDE SEQUENCE [LARGE SCALE GENOMIC DNA]</scope>
    <source>
        <strain evidence="1 2">FC18</strain>
    </source>
</reference>
<accession>A0A5B9P6T8</accession>
<dbReference type="Proteomes" id="UP000322214">
    <property type="component" value="Chromosome"/>
</dbReference>
<protein>
    <recommendedName>
        <fullName evidence="3">Polyhydroxyalkanoic acid system protein (PHA_gran_rgn)</fullName>
    </recommendedName>
</protein>
<dbReference type="EMBL" id="CP042912">
    <property type="protein sequence ID" value="QEG20640.1"/>
    <property type="molecule type" value="Genomic_DNA"/>
</dbReference>
<keyword evidence="2" id="KW-1185">Reference proteome</keyword>